<accession>A0A3D8PIR4</accession>
<proteinExistence type="predicted"/>
<feature type="domain" description="HTH cro/C1-type" evidence="1">
    <location>
        <begin position="10"/>
        <end position="71"/>
    </location>
</feature>
<dbReference type="AlphaFoldDB" id="A0A3D8PIR4"/>
<dbReference type="RefSeq" id="WP_115750823.1">
    <property type="nucleotide sequence ID" value="NZ_PIOD01000021.1"/>
</dbReference>
<reference evidence="3" key="1">
    <citation type="submission" date="2017-11" db="EMBL/GenBank/DDBJ databases">
        <authorList>
            <person name="Zhu W."/>
        </authorList>
    </citation>
    <scope>NUCLEOTIDE SEQUENCE [LARGE SCALE GENOMIC DNA]</scope>
    <source>
        <strain evidence="3">CAU 1051</strain>
    </source>
</reference>
<comment type="caution">
    <text evidence="2">The sequence shown here is derived from an EMBL/GenBank/DDBJ whole genome shotgun (WGS) entry which is preliminary data.</text>
</comment>
<dbReference type="InterPro" id="IPR001387">
    <property type="entry name" value="Cro/C1-type_HTH"/>
</dbReference>
<keyword evidence="3" id="KW-1185">Reference proteome</keyword>
<dbReference type="Gene3D" id="1.10.260.40">
    <property type="entry name" value="lambda repressor-like DNA-binding domains"/>
    <property type="match status" value="1"/>
</dbReference>
<gene>
    <name evidence="2" type="ORF">CWR45_15730</name>
</gene>
<name>A0A3D8PIR4_9BACI</name>
<evidence type="ECO:0000313" key="2">
    <source>
        <dbReference type="EMBL" id="RDW15944.1"/>
    </source>
</evidence>
<dbReference type="CDD" id="cd00093">
    <property type="entry name" value="HTH_XRE"/>
    <property type="match status" value="1"/>
</dbReference>
<evidence type="ECO:0000313" key="3">
    <source>
        <dbReference type="Proteomes" id="UP000256520"/>
    </source>
</evidence>
<dbReference type="GO" id="GO:0003677">
    <property type="term" value="F:DNA binding"/>
    <property type="evidence" value="ECO:0007669"/>
    <property type="project" value="InterPro"/>
</dbReference>
<dbReference type="Pfam" id="PF01381">
    <property type="entry name" value="HTH_3"/>
    <property type="match status" value="1"/>
</dbReference>
<dbReference type="OrthoDB" id="7568952at2"/>
<evidence type="ECO:0000259" key="1">
    <source>
        <dbReference type="SMART" id="SM00530"/>
    </source>
</evidence>
<dbReference type="SUPFAM" id="SSF47413">
    <property type="entry name" value="lambda repressor-like DNA-binding domains"/>
    <property type="match status" value="1"/>
</dbReference>
<protein>
    <submittedName>
        <fullName evidence="2">Transcriptional regulator</fullName>
    </submittedName>
</protein>
<dbReference type="Proteomes" id="UP000256520">
    <property type="component" value="Unassembled WGS sequence"/>
</dbReference>
<sequence>MFGVGKKRSNLGKWLDRNGYSQEDLVNASGVSRNTISKACTDPDYEPSTKVMKKILKAVRKIDPNISMDDFWDI</sequence>
<organism evidence="2 3">
    <name type="scientific">Oceanobacillus chungangensis</name>
    <dbReference type="NCBI Taxonomy" id="1229152"/>
    <lineage>
        <taxon>Bacteria</taxon>
        <taxon>Bacillati</taxon>
        <taxon>Bacillota</taxon>
        <taxon>Bacilli</taxon>
        <taxon>Bacillales</taxon>
        <taxon>Bacillaceae</taxon>
        <taxon>Oceanobacillus</taxon>
    </lineage>
</organism>
<dbReference type="EMBL" id="PIOD01000021">
    <property type="protein sequence ID" value="RDW15944.1"/>
    <property type="molecule type" value="Genomic_DNA"/>
</dbReference>
<dbReference type="InterPro" id="IPR010982">
    <property type="entry name" value="Lambda_DNA-bd_dom_sf"/>
</dbReference>
<dbReference type="SMART" id="SM00530">
    <property type="entry name" value="HTH_XRE"/>
    <property type="match status" value="1"/>
</dbReference>